<dbReference type="InterPro" id="IPR016187">
    <property type="entry name" value="CTDL_fold"/>
</dbReference>
<dbReference type="CDD" id="cd00037">
    <property type="entry name" value="CLECT"/>
    <property type="match status" value="1"/>
</dbReference>
<dbReference type="EMBL" id="UYJE01007633">
    <property type="protein sequence ID" value="VDI56531.1"/>
    <property type="molecule type" value="Genomic_DNA"/>
</dbReference>
<feature type="chain" id="PRO_5033013054" description="C-type lectin domain-containing protein" evidence="2">
    <location>
        <begin position="23"/>
        <end position="170"/>
    </location>
</feature>
<sequence length="170" mass="19676">MHFIFYRATFSALAFIPLCCLGLEWNTYKGMEYVLVTTKMTWIEAQRYCSNFGGVLAQPETADINNYLKSLTDKTTWLWIGASNLPDKKTWEWHNPIKPIKFSDWQSSEPSHPNSEHCMVYWKSNEGFKWGDLQCTSRKGFLCQRTKSSEKDSSCSDKKPVGQKCMTICL</sequence>
<dbReference type="InterPro" id="IPR018378">
    <property type="entry name" value="C-type_lectin_CS"/>
</dbReference>
<name>A0A8B6FZ57_MYTGA</name>
<feature type="signal peptide" evidence="2">
    <location>
        <begin position="1"/>
        <end position="22"/>
    </location>
</feature>
<dbReference type="PROSITE" id="PS50041">
    <property type="entry name" value="C_TYPE_LECTIN_2"/>
    <property type="match status" value="1"/>
</dbReference>
<dbReference type="AlphaFoldDB" id="A0A8B6FZ57"/>
<keyword evidence="2" id="KW-0732">Signal</keyword>
<dbReference type="PANTHER" id="PTHR22801">
    <property type="entry name" value="LITHOSTATHINE"/>
    <property type="match status" value="1"/>
</dbReference>
<dbReference type="PROSITE" id="PS00615">
    <property type="entry name" value="C_TYPE_LECTIN_1"/>
    <property type="match status" value="1"/>
</dbReference>
<dbReference type="InterPro" id="IPR016186">
    <property type="entry name" value="C-type_lectin-like/link_sf"/>
</dbReference>
<dbReference type="SMART" id="SM00034">
    <property type="entry name" value="CLECT"/>
    <property type="match status" value="1"/>
</dbReference>
<dbReference type="Proteomes" id="UP000596742">
    <property type="component" value="Unassembled WGS sequence"/>
</dbReference>
<evidence type="ECO:0000313" key="4">
    <source>
        <dbReference type="EMBL" id="VDI56531.1"/>
    </source>
</evidence>
<evidence type="ECO:0000256" key="1">
    <source>
        <dbReference type="ARBA" id="ARBA00023157"/>
    </source>
</evidence>
<evidence type="ECO:0000259" key="3">
    <source>
        <dbReference type="PROSITE" id="PS50041"/>
    </source>
</evidence>
<reference evidence="4" key="1">
    <citation type="submission" date="2018-11" db="EMBL/GenBank/DDBJ databases">
        <authorList>
            <person name="Alioto T."/>
            <person name="Alioto T."/>
        </authorList>
    </citation>
    <scope>NUCLEOTIDE SEQUENCE</scope>
</reference>
<feature type="domain" description="C-type lectin" evidence="3">
    <location>
        <begin position="28"/>
        <end position="144"/>
    </location>
</feature>
<organism evidence="4 5">
    <name type="scientific">Mytilus galloprovincialis</name>
    <name type="common">Mediterranean mussel</name>
    <dbReference type="NCBI Taxonomy" id="29158"/>
    <lineage>
        <taxon>Eukaryota</taxon>
        <taxon>Metazoa</taxon>
        <taxon>Spiralia</taxon>
        <taxon>Lophotrochozoa</taxon>
        <taxon>Mollusca</taxon>
        <taxon>Bivalvia</taxon>
        <taxon>Autobranchia</taxon>
        <taxon>Pteriomorphia</taxon>
        <taxon>Mytilida</taxon>
        <taxon>Mytiloidea</taxon>
        <taxon>Mytilidae</taxon>
        <taxon>Mytilinae</taxon>
        <taxon>Mytilus</taxon>
    </lineage>
</organism>
<dbReference type="SUPFAM" id="SSF56436">
    <property type="entry name" value="C-type lectin-like"/>
    <property type="match status" value="1"/>
</dbReference>
<accession>A0A8B6FZ57</accession>
<dbReference type="PANTHER" id="PTHR22801:SF63">
    <property type="entry name" value="C-TYPE LECTIN DOMAIN-CONTAINING PROTEIN"/>
    <property type="match status" value="1"/>
</dbReference>
<evidence type="ECO:0000256" key="2">
    <source>
        <dbReference type="SAM" id="SignalP"/>
    </source>
</evidence>
<dbReference type="Gene3D" id="3.10.100.10">
    <property type="entry name" value="Mannose-Binding Protein A, subunit A"/>
    <property type="match status" value="1"/>
</dbReference>
<protein>
    <recommendedName>
        <fullName evidence="3">C-type lectin domain-containing protein</fullName>
    </recommendedName>
</protein>
<proteinExistence type="predicted"/>
<dbReference type="Pfam" id="PF00059">
    <property type="entry name" value="Lectin_C"/>
    <property type="match status" value="1"/>
</dbReference>
<dbReference type="InterPro" id="IPR001304">
    <property type="entry name" value="C-type_lectin-like"/>
</dbReference>
<dbReference type="OrthoDB" id="6049131at2759"/>
<gene>
    <name evidence="4" type="ORF">MGAL_10B017585</name>
</gene>
<keyword evidence="1" id="KW-1015">Disulfide bond</keyword>
<keyword evidence="5" id="KW-1185">Reference proteome</keyword>
<evidence type="ECO:0000313" key="5">
    <source>
        <dbReference type="Proteomes" id="UP000596742"/>
    </source>
</evidence>
<comment type="caution">
    <text evidence="4">The sequence shown here is derived from an EMBL/GenBank/DDBJ whole genome shotgun (WGS) entry which is preliminary data.</text>
</comment>
<dbReference type="InterPro" id="IPR050801">
    <property type="entry name" value="Ca-Dep_Lectins_ImmuneDev"/>
</dbReference>